<feature type="non-terminal residue" evidence="7">
    <location>
        <position position="1"/>
    </location>
</feature>
<dbReference type="Gene3D" id="4.10.280.10">
    <property type="entry name" value="Helix-loop-helix DNA-binding domain"/>
    <property type="match status" value="1"/>
</dbReference>
<keyword evidence="8" id="KW-1185">Reference proteome</keyword>
<comment type="subcellular location">
    <subcellularLocation>
        <location evidence="1">Nucleus</location>
    </subcellularLocation>
</comment>
<evidence type="ECO:0000256" key="4">
    <source>
        <dbReference type="ARBA" id="ARBA00023242"/>
    </source>
</evidence>
<proteinExistence type="predicted"/>
<evidence type="ECO:0000256" key="3">
    <source>
        <dbReference type="ARBA" id="ARBA00023163"/>
    </source>
</evidence>
<comment type="caution">
    <text evidence="7">The sequence shown here is derived from an EMBL/GenBank/DDBJ whole genome shotgun (WGS) entry which is preliminary data.</text>
</comment>
<dbReference type="PANTHER" id="PTHR45959">
    <property type="entry name" value="BHLH TRANSCRIPTION FACTOR"/>
    <property type="match status" value="1"/>
</dbReference>
<dbReference type="Pfam" id="PF00010">
    <property type="entry name" value="HLH"/>
    <property type="match status" value="1"/>
</dbReference>
<dbReference type="SUPFAM" id="SSF47459">
    <property type="entry name" value="HLH, helix-loop-helix DNA-binding domain"/>
    <property type="match status" value="1"/>
</dbReference>
<dbReference type="InterPro" id="IPR036638">
    <property type="entry name" value="HLH_DNA-bd_sf"/>
</dbReference>
<dbReference type="AlphaFoldDB" id="A0A371HHZ7"/>
<evidence type="ECO:0000259" key="6">
    <source>
        <dbReference type="PROSITE" id="PS50888"/>
    </source>
</evidence>
<gene>
    <name evidence="7" type="primary">BHLH19</name>
    <name evidence="7" type="ORF">CR513_14204</name>
</gene>
<dbReference type="GO" id="GO:0005634">
    <property type="term" value="C:nucleus"/>
    <property type="evidence" value="ECO:0007669"/>
    <property type="project" value="UniProtKB-SubCell"/>
</dbReference>
<evidence type="ECO:0000256" key="2">
    <source>
        <dbReference type="ARBA" id="ARBA00023015"/>
    </source>
</evidence>
<keyword evidence="5" id="KW-0175">Coiled coil</keyword>
<dbReference type="Proteomes" id="UP000257109">
    <property type="component" value="Unassembled WGS sequence"/>
</dbReference>
<dbReference type="OrthoDB" id="1402189at2759"/>
<feature type="coiled-coil region" evidence="5">
    <location>
        <begin position="217"/>
        <end position="244"/>
    </location>
</feature>
<dbReference type="STRING" id="157652.A0A371HHZ7"/>
<name>A0A371HHZ7_MUCPR</name>
<dbReference type="InterPro" id="IPR011598">
    <property type="entry name" value="bHLH_dom"/>
</dbReference>
<dbReference type="InterPro" id="IPR052610">
    <property type="entry name" value="bHLH_transcription_regulator"/>
</dbReference>
<accession>A0A371HHZ7</accession>
<evidence type="ECO:0000256" key="1">
    <source>
        <dbReference type="ARBA" id="ARBA00004123"/>
    </source>
</evidence>
<keyword evidence="2" id="KW-0805">Transcription regulation</keyword>
<organism evidence="7 8">
    <name type="scientific">Mucuna pruriens</name>
    <name type="common">Velvet bean</name>
    <name type="synonym">Dolichos pruriens</name>
    <dbReference type="NCBI Taxonomy" id="157652"/>
    <lineage>
        <taxon>Eukaryota</taxon>
        <taxon>Viridiplantae</taxon>
        <taxon>Streptophyta</taxon>
        <taxon>Embryophyta</taxon>
        <taxon>Tracheophyta</taxon>
        <taxon>Spermatophyta</taxon>
        <taxon>Magnoliopsida</taxon>
        <taxon>eudicotyledons</taxon>
        <taxon>Gunneridae</taxon>
        <taxon>Pentapetalae</taxon>
        <taxon>rosids</taxon>
        <taxon>fabids</taxon>
        <taxon>Fabales</taxon>
        <taxon>Fabaceae</taxon>
        <taxon>Papilionoideae</taxon>
        <taxon>50 kb inversion clade</taxon>
        <taxon>NPAAA clade</taxon>
        <taxon>indigoferoid/millettioid clade</taxon>
        <taxon>Phaseoleae</taxon>
        <taxon>Mucuna</taxon>
    </lineage>
</organism>
<keyword evidence="3" id="KW-0804">Transcription</keyword>
<protein>
    <submittedName>
        <fullName evidence="7">Transcription factor bHLH19</fullName>
    </submittedName>
</protein>
<dbReference type="SMART" id="SM00353">
    <property type="entry name" value="HLH"/>
    <property type="match status" value="1"/>
</dbReference>
<evidence type="ECO:0000256" key="5">
    <source>
        <dbReference type="SAM" id="Coils"/>
    </source>
</evidence>
<dbReference type="EMBL" id="QJKJ01002553">
    <property type="protein sequence ID" value="RDY02352.1"/>
    <property type="molecule type" value="Genomic_DNA"/>
</dbReference>
<dbReference type="GO" id="GO:0046983">
    <property type="term" value="F:protein dimerization activity"/>
    <property type="evidence" value="ECO:0007669"/>
    <property type="project" value="InterPro"/>
</dbReference>
<feature type="domain" description="BHLH" evidence="6">
    <location>
        <begin position="43"/>
        <end position="92"/>
    </location>
</feature>
<dbReference type="PANTHER" id="PTHR45959:SF26">
    <property type="entry name" value="HELIX LOOP HELIX DNA-BINDING DOMAIN PROTEIN"/>
    <property type="match status" value="1"/>
</dbReference>
<keyword evidence="4" id="KW-0539">Nucleus</keyword>
<evidence type="ECO:0000313" key="8">
    <source>
        <dbReference type="Proteomes" id="UP000257109"/>
    </source>
</evidence>
<sequence>DMDGDNCFFNQYQRNGEGSETQTGNINMEATVGQGTKRAKTSSDTLNHIMSERKRRQQMAERFIALSAVIPGLNKIDKASVLGEAINHVKQLQGRIAVLEQCWSSAGAVLEQESKKKSTKLMIFSKKSQSHPCSPSCENSNYFLESNHVLPQVEAIGLELEKKLLIRILSVKRKGILLKLLASLENTHLSIISSSLLPFGKNTLSITIITQMGEEYNMTVEELVKSLTQDLRNLSNQQERARLDC</sequence>
<dbReference type="PROSITE" id="PS50888">
    <property type="entry name" value="BHLH"/>
    <property type="match status" value="1"/>
</dbReference>
<reference evidence="7" key="1">
    <citation type="submission" date="2018-05" db="EMBL/GenBank/DDBJ databases">
        <title>Draft genome of Mucuna pruriens seed.</title>
        <authorList>
            <person name="Nnadi N.E."/>
            <person name="Vos R."/>
            <person name="Hasami M.H."/>
            <person name="Devisetty U.K."/>
            <person name="Aguiy J.C."/>
        </authorList>
    </citation>
    <scope>NUCLEOTIDE SEQUENCE [LARGE SCALE GENOMIC DNA]</scope>
    <source>
        <strain evidence="7">JCA_2017</strain>
    </source>
</reference>
<evidence type="ECO:0000313" key="7">
    <source>
        <dbReference type="EMBL" id="RDY02352.1"/>
    </source>
</evidence>